<evidence type="ECO:0000256" key="2">
    <source>
        <dbReference type="ARBA" id="ARBA00004556"/>
    </source>
</evidence>
<keyword evidence="5" id="KW-0833">Ubl conjugation pathway</keyword>
<gene>
    <name evidence="15" type="ORF">WR25_03253</name>
</gene>
<reference evidence="15 16" key="1">
    <citation type="journal article" date="2017" name="Curr. Biol.">
        <title>Genome architecture and evolution of a unichromosomal asexual nematode.</title>
        <authorList>
            <person name="Fradin H."/>
            <person name="Zegar C."/>
            <person name="Gutwein M."/>
            <person name="Lucas J."/>
            <person name="Kovtun M."/>
            <person name="Corcoran D."/>
            <person name="Baugh L.R."/>
            <person name="Kiontke K."/>
            <person name="Gunsalus K."/>
            <person name="Fitch D.H."/>
            <person name="Piano F."/>
        </authorList>
    </citation>
    <scope>NUCLEOTIDE SEQUENCE [LARGE SCALE GENOMIC DNA]</scope>
    <source>
        <strain evidence="15">PF1309</strain>
    </source>
</reference>
<dbReference type="STRING" id="2018661.A0A2A2JQ74"/>
<dbReference type="Gene3D" id="3.90.70.130">
    <property type="match status" value="1"/>
</dbReference>
<dbReference type="OrthoDB" id="417506at2759"/>
<keyword evidence="6" id="KW-0378">Hydrolase</keyword>
<dbReference type="SUPFAM" id="SSF54001">
    <property type="entry name" value="Cysteine proteinases"/>
    <property type="match status" value="1"/>
</dbReference>
<dbReference type="PANTHER" id="PTHR48153:SF2">
    <property type="entry name" value="UFM1-SPECIFIC PROTEASE 2"/>
    <property type="match status" value="1"/>
</dbReference>
<protein>
    <recommendedName>
        <fullName evidence="11">Ufm1-specific protease</fullName>
    </recommendedName>
    <alternativeName>
        <fullName evidence="12">Odorant response abnormal protein 8</fullName>
    </alternativeName>
</protein>
<keyword evidence="8" id="KW-0256">Endoplasmic reticulum</keyword>
<evidence type="ECO:0000256" key="7">
    <source>
        <dbReference type="ARBA" id="ARBA00022807"/>
    </source>
</evidence>
<accession>A0A2A2JQ74</accession>
<dbReference type="GO" id="GO:0005789">
    <property type="term" value="C:endoplasmic reticulum membrane"/>
    <property type="evidence" value="ECO:0007669"/>
    <property type="project" value="UniProtKB-SubCell"/>
</dbReference>
<dbReference type="Proteomes" id="UP000218231">
    <property type="component" value="Unassembled WGS sequence"/>
</dbReference>
<dbReference type="InterPro" id="IPR012462">
    <property type="entry name" value="UFSP1/2_DUB_cat"/>
</dbReference>
<dbReference type="Pfam" id="PF07910">
    <property type="entry name" value="Peptidase_C78"/>
    <property type="match status" value="1"/>
</dbReference>
<evidence type="ECO:0000259" key="14">
    <source>
        <dbReference type="Pfam" id="PF22084"/>
    </source>
</evidence>
<keyword evidence="7" id="KW-0788">Thiol protease</keyword>
<sequence>MVQKQAFMEIWTIDCDHLFEEFIFNFENYANFHWAFPDYTGNICGMAFGRPDRHEVVHVFFCVEDMLNQGTVEYITSALPADIVLVGNVSTGHSITLSGDQSISLQLNKEMLEGRDRSAFLEENGQFNHGIVSYSGMSLVTAVGFEVALRNGREADDLRHAVTRLRAASFRFVFINKELNVVLKEHDEKDARPNVLSELFTGKAEAFPHKNCVNFVTMQSLTRNTKDDKEDQKLVPTVKITRDGQQMYKMMCLFELVVPIRKEDSSFSVYSKIVETLKRRSVSLLYVNLSAIKSKKPIGPTLSATFLPKDWRSLLHVQIPQWSETDLNKSLGRLYLTKGPYDYHHYLQDNIDDSGWGCAYRSLQSIWSWYRLNGYTDEAVPSHRQIQQCLVDIGDKEEKFVGSRQWIGSTEIGFVLDSLLGVESKYIVTNSGSEVVERARELAVHFQITGTPVMIGNMLAHTILGVDWDESSGEVRFLVLDPHYTGSDHLQTVLTKGWCAWKPANFWNPATFYNLCLPQLPRDTI</sequence>
<evidence type="ECO:0000256" key="12">
    <source>
        <dbReference type="ARBA" id="ARBA00076114"/>
    </source>
</evidence>
<dbReference type="PANTHER" id="PTHR48153">
    <property type="entry name" value="UFM1-SPECIFIC PROTEASE 2"/>
    <property type="match status" value="1"/>
</dbReference>
<dbReference type="GO" id="GO:0048471">
    <property type="term" value="C:perinuclear region of cytoplasm"/>
    <property type="evidence" value="ECO:0007669"/>
    <property type="project" value="UniProtKB-SubCell"/>
</dbReference>
<name>A0A2A2JQ74_9BILA</name>
<evidence type="ECO:0000256" key="5">
    <source>
        <dbReference type="ARBA" id="ARBA00022786"/>
    </source>
</evidence>
<organism evidence="15 16">
    <name type="scientific">Diploscapter pachys</name>
    <dbReference type="NCBI Taxonomy" id="2018661"/>
    <lineage>
        <taxon>Eukaryota</taxon>
        <taxon>Metazoa</taxon>
        <taxon>Ecdysozoa</taxon>
        <taxon>Nematoda</taxon>
        <taxon>Chromadorea</taxon>
        <taxon>Rhabditida</taxon>
        <taxon>Rhabditina</taxon>
        <taxon>Rhabditomorpha</taxon>
        <taxon>Rhabditoidea</taxon>
        <taxon>Rhabditidae</taxon>
        <taxon>Diploscapter</taxon>
    </lineage>
</organism>
<dbReference type="Pfam" id="PF22084">
    <property type="entry name" value="UfSP_MPN_N"/>
    <property type="match status" value="1"/>
</dbReference>
<dbReference type="GO" id="GO:0005634">
    <property type="term" value="C:nucleus"/>
    <property type="evidence" value="ECO:0007669"/>
    <property type="project" value="TreeGrafter"/>
</dbReference>
<dbReference type="FunFam" id="3.90.70.130:FF:000001">
    <property type="entry name" value="Probable Ufm1-specific protease 2"/>
    <property type="match status" value="1"/>
</dbReference>
<evidence type="ECO:0000256" key="10">
    <source>
        <dbReference type="ARBA" id="ARBA00064300"/>
    </source>
</evidence>
<dbReference type="AlphaFoldDB" id="A0A2A2JQ74"/>
<proteinExistence type="inferred from homology"/>
<evidence type="ECO:0000313" key="16">
    <source>
        <dbReference type="Proteomes" id="UP000218231"/>
    </source>
</evidence>
<evidence type="ECO:0000256" key="4">
    <source>
        <dbReference type="ARBA" id="ARBA00022670"/>
    </source>
</evidence>
<keyword evidence="16" id="KW-1185">Reference proteome</keyword>
<keyword evidence="4" id="KW-0645">Protease</keyword>
<dbReference type="GO" id="GO:0006508">
    <property type="term" value="P:proteolysis"/>
    <property type="evidence" value="ECO:0007669"/>
    <property type="project" value="UniProtKB-KW"/>
</dbReference>
<evidence type="ECO:0000313" key="15">
    <source>
        <dbReference type="EMBL" id="PAV63845.1"/>
    </source>
</evidence>
<evidence type="ECO:0000256" key="9">
    <source>
        <dbReference type="ARBA" id="ARBA00056938"/>
    </source>
</evidence>
<evidence type="ECO:0000256" key="11">
    <source>
        <dbReference type="ARBA" id="ARBA00073057"/>
    </source>
</evidence>
<comment type="caution">
    <text evidence="15">The sequence shown here is derived from an EMBL/GenBank/DDBJ whole genome shotgun (WGS) entry which is preliminary data.</text>
</comment>
<evidence type="ECO:0000256" key="1">
    <source>
        <dbReference type="ARBA" id="ARBA00004406"/>
    </source>
</evidence>
<evidence type="ECO:0000256" key="6">
    <source>
        <dbReference type="ARBA" id="ARBA00022801"/>
    </source>
</evidence>
<dbReference type="GO" id="GO:0071567">
    <property type="term" value="F:deUFMylase activity"/>
    <property type="evidence" value="ECO:0007669"/>
    <property type="project" value="UniProtKB-ARBA"/>
</dbReference>
<comment type="function">
    <text evidence="9">Thiol protease which recognizes and hydrolyzes the peptide bond at the C-terminal Gly of ufm-1, a ubiquitin-like modifier protein bound to a number of target proteins. Required, with oct-4, for the localization of a subset of 7 transmembrane domain odorant receptors, including odr-10, to the cilia of olfactory neurons AWA and AWC. Operates in aggregation behavior, and responses to oxygen levels.</text>
</comment>
<dbReference type="InterPro" id="IPR054308">
    <property type="entry name" value="UFSP_MPN"/>
</dbReference>
<evidence type="ECO:0000256" key="3">
    <source>
        <dbReference type="ARBA" id="ARBA00008552"/>
    </source>
</evidence>
<feature type="domain" description="UFSP1/2/DUB catalytic" evidence="13">
    <location>
        <begin position="334"/>
        <end position="516"/>
    </location>
</feature>
<comment type="similarity">
    <text evidence="3">Belongs to the peptidase C78 family.</text>
</comment>
<dbReference type="InterPro" id="IPR038765">
    <property type="entry name" value="Papain-like_cys_pep_sf"/>
</dbReference>
<evidence type="ECO:0000256" key="8">
    <source>
        <dbReference type="ARBA" id="ARBA00022824"/>
    </source>
</evidence>
<evidence type="ECO:0000259" key="13">
    <source>
        <dbReference type="Pfam" id="PF07910"/>
    </source>
</evidence>
<comment type="subcellular location">
    <subcellularLocation>
        <location evidence="2">Cytoplasm</location>
        <location evidence="2">Perinuclear region</location>
    </subcellularLocation>
    <subcellularLocation>
        <location evidence="1">Endoplasmic reticulum membrane</location>
        <topology evidence="1">Peripheral membrane protein</topology>
    </subcellularLocation>
</comment>
<dbReference type="EMBL" id="LIAE01010291">
    <property type="protein sequence ID" value="PAV63845.1"/>
    <property type="molecule type" value="Genomic_DNA"/>
</dbReference>
<feature type="domain" description="UFSP N-terminal MPN" evidence="14">
    <location>
        <begin position="44"/>
        <end position="125"/>
    </location>
</feature>
<comment type="subunit">
    <text evidence="10">Interacts with odr-4.</text>
</comment>